<dbReference type="PANTHER" id="PTHR24220:SF648">
    <property type="entry name" value="ABC TRANSPORTER ATP-BINDING PROTEIN YTRE"/>
    <property type="match status" value="1"/>
</dbReference>
<dbReference type="Proteomes" id="UP001521209">
    <property type="component" value="Unassembled WGS sequence"/>
</dbReference>
<evidence type="ECO:0000256" key="3">
    <source>
        <dbReference type="ARBA" id="ARBA00022840"/>
    </source>
</evidence>
<dbReference type="InterPro" id="IPR003593">
    <property type="entry name" value="AAA+_ATPase"/>
</dbReference>
<dbReference type="PROSITE" id="PS50893">
    <property type="entry name" value="ABC_TRANSPORTER_2"/>
    <property type="match status" value="1"/>
</dbReference>
<dbReference type="Pfam" id="PF00005">
    <property type="entry name" value="ABC_tran"/>
    <property type="match status" value="1"/>
</dbReference>
<evidence type="ECO:0000256" key="1">
    <source>
        <dbReference type="ARBA" id="ARBA00022448"/>
    </source>
</evidence>
<dbReference type="InterPro" id="IPR015854">
    <property type="entry name" value="ABC_transpr_LolD-like"/>
</dbReference>
<organism evidence="5 6">
    <name type="scientific">Acidiphilium iwatense</name>
    <dbReference type="NCBI Taxonomy" id="768198"/>
    <lineage>
        <taxon>Bacteria</taxon>
        <taxon>Pseudomonadati</taxon>
        <taxon>Pseudomonadota</taxon>
        <taxon>Alphaproteobacteria</taxon>
        <taxon>Acetobacterales</taxon>
        <taxon>Acidocellaceae</taxon>
        <taxon>Acidiphilium</taxon>
    </lineage>
</organism>
<keyword evidence="3 5" id="KW-0067">ATP-binding</keyword>
<dbReference type="InterPro" id="IPR027417">
    <property type="entry name" value="P-loop_NTPase"/>
</dbReference>
<sequence>MTNAPVIEGPVIEVRDLTKIYRTDQVETHALAGVDLAVGRGEYVAVTGPSGCGKSTLMAILGLLDDPTGGSYRLAGQDAAGLRERDRAAFRNRHIGFVFQAFNLIGDLTVAENVALPLIYRGGIAKAEREARVAAMLSDIGIVHRANHYPAQLSGGQQQRVAIARALVTEPDIILADEPTGNLDSRSGESVMELLEELNTKKGATILMVTHDLHYARRARRIVLLSDGQVVDEGFGETVVTLHPEDDLPENARNAL</sequence>
<dbReference type="InterPro" id="IPR003439">
    <property type="entry name" value="ABC_transporter-like_ATP-bd"/>
</dbReference>
<reference evidence="5 6" key="1">
    <citation type="submission" date="2022-01" db="EMBL/GenBank/DDBJ databases">
        <authorList>
            <person name="Won M."/>
            <person name="Kim S.-J."/>
            <person name="Kwon S.-W."/>
        </authorList>
    </citation>
    <scope>NUCLEOTIDE SEQUENCE [LARGE SCALE GENOMIC DNA]</scope>
    <source>
        <strain evidence="5 6">KCTC 23505</strain>
    </source>
</reference>
<dbReference type="RefSeq" id="WP_235705246.1">
    <property type="nucleotide sequence ID" value="NZ_JAKGBZ010000034.1"/>
</dbReference>
<dbReference type="Gene3D" id="3.40.50.300">
    <property type="entry name" value="P-loop containing nucleotide triphosphate hydrolases"/>
    <property type="match status" value="1"/>
</dbReference>
<dbReference type="SUPFAM" id="SSF52540">
    <property type="entry name" value="P-loop containing nucleoside triphosphate hydrolases"/>
    <property type="match status" value="1"/>
</dbReference>
<accession>A0ABS9E2S3</accession>
<name>A0ABS9E2S3_9PROT</name>
<dbReference type="SMART" id="SM00382">
    <property type="entry name" value="AAA"/>
    <property type="match status" value="1"/>
</dbReference>
<keyword evidence="2" id="KW-0547">Nucleotide-binding</keyword>
<evidence type="ECO:0000313" key="5">
    <source>
        <dbReference type="EMBL" id="MCF3947952.1"/>
    </source>
</evidence>
<gene>
    <name evidence="5" type="ORF">L2A60_14825</name>
</gene>
<dbReference type="InterPro" id="IPR017911">
    <property type="entry name" value="MacB-like_ATP-bd"/>
</dbReference>
<keyword evidence="6" id="KW-1185">Reference proteome</keyword>
<protein>
    <submittedName>
        <fullName evidence="5">ABC transporter ATP-binding protein</fullName>
    </submittedName>
</protein>
<dbReference type="GO" id="GO:0005524">
    <property type="term" value="F:ATP binding"/>
    <property type="evidence" value="ECO:0007669"/>
    <property type="project" value="UniProtKB-KW"/>
</dbReference>
<comment type="caution">
    <text evidence="5">The sequence shown here is derived from an EMBL/GenBank/DDBJ whole genome shotgun (WGS) entry which is preliminary data.</text>
</comment>
<keyword evidence="1" id="KW-0813">Transport</keyword>
<proteinExistence type="predicted"/>
<evidence type="ECO:0000313" key="6">
    <source>
        <dbReference type="Proteomes" id="UP001521209"/>
    </source>
</evidence>
<feature type="domain" description="ABC transporter" evidence="4">
    <location>
        <begin position="12"/>
        <end position="252"/>
    </location>
</feature>
<dbReference type="InterPro" id="IPR017871">
    <property type="entry name" value="ABC_transporter-like_CS"/>
</dbReference>
<evidence type="ECO:0000259" key="4">
    <source>
        <dbReference type="PROSITE" id="PS50893"/>
    </source>
</evidence>
<dbReference type="PANTHER" id="PTHR24220">
    <property type="entry name" value="IMPORT ATP-BINDING PROTEIN"/>
    <property type="match status" value="1"/>
</dbReference>
<evidence type="ECO:0000256" key="2">
    <source>
        <dbReference type="ARBA" id="ARBA00022741"/>
    </source>
</evidence>
<dbReference type="CDD" id="cd03255">
    <property type="entry name" value="ABC_MJ0796_LolCDE_FtsE"/>
    <property type="match status" value="1"/>
</dbReference>
<dbReference type="PROSITE" id="PS00211">
    <property type="entry name" value="ABC_TRANSPORTER_1"/>
    <property type="match status" value="1"/>
</dbReference>
<dbReference type="EMBL" id="JAKGBZ010000034">
    <property type="protein sequence ID" value="MCF3947952.1"/>
    <property type="molecule type" value="Genomic_DNA"/>
</dbReference>